<dbReference type="AlphaFoldDB" id="A0A6A6BY60"/>
<protein>
    <recommendedName>
        <fullName evidence="3">Deoxyribonuclease NucA/NucB domain-containing protein</fullName>
    </recommendedName>
</protein>
<keyword evidence="2" id="KW-0732">Signal</keyword>
<dbReference type="OrthoDB" id="2748312at2759"/>
<dbReference type="Proteomes" id="UP000799537">
    <property type="component" value="Unassembled WGS sequence"/>
</dbReference>
<evidence type="ECO:0000256" key="1">
    <source>
        <dbReference type="SAM" id="MobiDB-lite"/>
    </source>
</evidence>
<proteinExistence type="predicted"/>
<evidence type="ECO:0000256" key="2">
    <source>
        <dbReference type="SAM" id="SignalP"/>
    </source>
</evidence>
<feature type="region of interest" description="Disordered" evidence="1">
    <location>
        <begin position="57"/>
        <end position="94"/>
    </location>
</feature>
<evidence type="ECO:0000313" key="4">
    <source>
        <dbReference type="EMBL" id="KAF2159721.1"/>
    </source>
</evidence>
<dbReference type="InterPro" id="IPR029476">
    <property type="entry name" value="DNase_NucA_NucB"/>
</dbReference>
<gene>
    <name evidence="4" type="ORF">M409DRAFT_70891</name>
</gene>
<keyword evidence="5" id="KW-1185">Reference proteome</keyword>
<organism evidence="4 5">
    <name type="scientific">Zasmidium cellare ATCC 36951</name>
    <dbReference type="NCBI Taxonomy" id="1080233"/>
    <lineage>
        <taxon>Eukaryota</taxon>
        <taxon>Fungi</taxon>
        <taxon>Dikarya</taxon>
        <taxon>Ascomycota</taxon>
        <taxon>Pezizomycotina</taxon>
        <taxon>Dothideomycetes</taxon>
        <taxon>Dothideomycetidae</taxon>
        <taxon>Mycosphaerellales</taxon>
        <taxon>Mycosphaerellaceae</taxon>
        <taxon>Zasmidium</taxon>
    </lineage>
</organism>
<evidence type="ECO:0000313" key="5">
    <source>
        <dbReference type="Proteomes" id="UP000799537"/>
    </source>
</evidence>
<dbReference type="EMBL" id="ML993634">
    <property type="protein sequence ID" value="KAF2159721.1"/>
    <property type="molecule type" value="Genomic_DNA"/>
</dbReference>
<evidence type="ECO:0000259" key="3">
    <source>
        <dbReference type="Pfam" id="PF14040"/>
    </source>
</evidence>
<reference evidence="4" key="1">
    <citation type="journal article" date="2020" name="Stud. Mycol.">
        <title>101 Dothideomycetes genomes: a test case for predicting lifestyles and emergence of pathogens.</title>
        <authorList>
            <person name="Haridas S."/>
            <person name="Albert R."/>
            <person name="Binder M."/>
            <person name="Bloem J."/>
            <person name="Labutti K."/>
            <person name="Salamov A."/>
            <person name="Andreopoulos B."/>
            <person name="Baker S."/>
            <person name="Barry K."/>
            <person name="Bills G."/>
            <person name="Bluhm B."/>
            <person name="Cannon C."/>
            <person name="Castanera R."/>
            <person name="Culley D."/>
            <person name="Daum C."/>
            <person name="Ezra D."/>
            <person name="Gonzalez J."/>
            <person name="Henrissat B."/>
            <person name="Kuo A."/>
            <person name="Liang C."/>
            <person name="Lipzen A."/>
            <person name="Lutzoni F."/>
            <person name="Magnuson J."/>
            <person name="Mondo S."/>
            <person name="Nolan M."/>
            <person name="Ohm R."/>
            <person name="Pangilinan J."/>
            <person name="Park H.-J."/>
            <person name="Ramirez L."/>
            <person name="Alfaro M."/>
            <person name="Sun H."/>
            <person name="Tritt A."/>
            <person name="Yoshinaga Y."/>
            <person name="Zwiers L.-H."/>
            <person name="Turgeon B."/>
            <person name="Goodwin S."/>
            <person name="Spatafora J."/>
            <person name="Crous P."/>
            <person name="Grigoriev I."/>
        </authorList>
    </citation>
    <scope>NUCLEOTIDE SEQUENCE</scope>
    <source>
        <strain evidence="4">ATCC 36951</strain>
    </source>
</reference>
<feature type="domain" description="Deoxyribonuclease NucA/NucB" evidence="3">
    <location>
        <begin position="42"/>
        <end position="131"/>
    </location>
</feature>
<accession>A0A6A6BY60</accession>
<name>A0A6A6BY60_ZASCE</name>
<feature type="chain" id="PRO_5025574109" description="Deoxyribonuclease NucA/NucB domain-containing protein" evidence="2">
    <location>
        <begin position="24"/>
        <end position="252"/>
    </location>
</feature>
<dbReference type="RefSeq" id="XP_033660610.1">
    <property type="nucleotide sequence ID" value="XM_033818946.1"/>
</dbReference>
<feature type="signal peptide" evidence="2">
    <location>
        <begin position="1"/>
        <end position="23"/>
    </location>
</feature>
<sequence length="252" mass="27734">MFTALTFILLLLGLLSSIQQVSSFALFNVSCELYPGPCNNNCYAIFVANKRSNLNWDKPTSQTKSKRRRDAGCDPNPCKNGKMDKPSSDEDSCDEYPYASTVEGGTGAIIRCTDENENLNEGSALGAFLTSNDGPYCLDEGGANDGYEYRKSSGNYIQAKRDADGNMYHERHVPDPADYFPLENRREFLLDNGETGLLMSRDLETSYEGVKVVTGHVNGTASTARVIRELHGIDKSPALRPRHLKSRVAGAQ</sequence>
<dbReference type="Pfam" id="PF14040">
    <property type="entry name" value="DNase_NucA_NucB"/>
    <property type="match status" value="1"/>
</dbReference>
<dbReference type="GeneID" id="54572218"/>